<dbReference type="Proteomes" id="UP000033423">
    <property type="component" value="Unassembled WGS sequence"/>
</dbReference>
<reference evidence="2 3" key="1">
    <citation type="submission" date="2015-02" db="EMBL/GenBank/DDBJ databases">
        <title>Single-cell genomics of uncultivated deep-branching MTB reveals a conserved set of magnetosome genes.</title>
        <authorList>
            <person name="Kolinko S."/>
            <person name="Richter M."/>
            <person name="Glockner F.O."/>
            <person name="Brachmann A."/>
            <person name="Schuler D."/>
        </authorList>
    </citation>
    <scope>NUCLEOTIDE SEQUENCE [LARGE SCALE GENOMIC DNA]</scope>
    <source>
        <strain evidence="2">TM-1</strain>
    </source>
</reference>
<accession>A0A0F3GJS2</accession>
<name>A0A0F3GJS2_9BACT</name>
<dbReference type="PANTHER" id="PTHR47618">
    <property type="entry name" value="BIFUNCTIONAL OLIGORIBONUCLEASE AND PAP PHOSPHATASE NRNA"/>
    <property type="match status" value="1"/>
</dbReference>
<dbReference type="InterPro" id="IPR051319">
    <property type="entry name" value="Oligoribo/pAp-PDE_c-di-AMP_PDE"/>
</dbReference>
<evidence type="ECO:0000313" key="1">
    <source>
        <dbReference type="EMBL" id="KJU82134.1"/>
    </source>
</evidence>
<comment type="caution">
    <text evidence="2">The sequence shown here is derived from an EMBL/GenBank/DDBJ whole genome shotgun (WGS) entry which is preliminary data.</text>
</comment>
<dbReference type="SUPFAM" id="SSF64182">
    <property type="entry name" value="DHH phosphoesterases"/>
    <property type="match status" value="1"/>
</dbReference>
<gene>
    <name evidence="1" type="ORF">MBAV_005666</name>
    <name evidence="2" type="ORF">MBAV_005673</name>
</gene>
<keyword evidence="3" id="KW-1185">Reference proteome</keyword>
<dbReference type="EMBL" id="LACI01002415">
    <property type="protein sequence ID" value="KJU82134.1"/>
    <property type="molecule type" value="Genomic_DNA"/>
</dbReference>
<sequence>MTERLDKFRKVMAGITSLPIVITQIDPDAIGSAMLLRYIAITFGIKVDIYYCGNFGHPQNRVIYTLYDLGSTLLPIKEMPKDLQTCALVDSSQINDARLHGRIINPVVVFDHHEIDARIKEEESEQRFLWIDRVGAATTLLIEMAFSLDISFPKNNQEATLAVLGVFSDTKMLLNATDRDISAYSRMLEYADKDSFRHFFNYPLPQRYFEYFKEAVEGWKIKEAVLVTSIGFIASKDSDQLAIIADNLIRMTEIQLAVTWAIVDNSFVRISARCTDMSLPLQDFLKERFGQNCGSKTSALGIAEGGGLIKLPIDFWTGDEVKEELFALVKRKMEYLILEYSGSPIQHKNSDVETCEWISNNNYDLV</sequence>
<dbReference type="AlphaFoldDB" id="A0A0F3GJS2"/>
<protein>
    <submittedName>
        <fullName evidence="2">TrkA-N domain protein</fullName>
    </submittedName>
</protein>
<evidence type="ECO:0000313" key="3">
    <source>
        <dbReference type="Proteomes" id="UP000033423"/>
    </source>
</evidence>
<dbReference type="EMBL" id="LACI01002415">
    <property type="protein sequence ID" value="KJU82141.1"/>
    <property type="molecule type" value="Genomic_DNA"/>
</dbReference>
<organism evidence="2 3">
    <name type="scientific">Candidatus Magnetobacterium bavaricum</name>
    <dbReference type="NCBI Taxonomy" id="29290"/>
    <lineage>
        <taxon>Bacteria</taxon>
        <taxon>Pseudomonadati</taxon>
        <taxon>Nitrospirota</taxon>
        <taxon>Thermodesulfovibrionia</taxon>
        <taxon>Thermodesulfovibrionales</taxon>
        <taxon>Candidatus Magnetobacteriaceae</taxon>
        <taxon>Candidatus Magnetobacterium</taxon>
    </lineage>
</organism>
<evidence type="ECO:0000313" key="2">
    <source>
        <dbReference type="EMBL" id="KJU82141.1"/>
    </source>
</evidence>
<dbReference type="Gene3D" id="3.90.1640.10">
    <property type="entry name" value="inorganic pyrophosphatase (n-terminal core)"/>
    <property type="match status" value="1"/>
</dbReference>
<dbReference type="PANTHER" id="PTHR47618:SF1">
    <property type="entry name" value="BIFUNCTIONAL OLIGORIBONUCLEASE AND PAP PHOSPHATASE NRNA"/>
    <property type="match status" value="1"/>
</dbReference>
<dbReference type="InterPro" id="IPR038763">
    <property type="entry name" value="DHH_sf"/>
</dbReference>
<proteinExistence type="predicted"/>